<keyword evidence="3" id="KW-1185">Reference proteome</keyword>
<name>A0ABW7QYK4_9ACTN</name>
<dbReference type="Proteomes" id="UP001610818">
    <property type="component" value="Unassembled WGS sequence"/>
</dbReference>
<dbReference type="Pfam" id="PF04149">
    <property type="entry name" value="DUF397"/>
    <property type="match status" value="1"/>
</dbReference>
<protein>
    <submittedName>
        <fullName evidence="2">DUF397 domain-containing protein</fullName>
    </submittedName>
</protein>
<evidence type="ECO:0000313" key="3">
    <source>
        <dbReference type="Proteomes" id="UP001610818"/>
    </source>
</evidence>
<comment type="caution">
    <text evidence="2">The sequence shown here is derived from an EMBL/GenBank/DDBJ whole genome shotgun (WGS) entry which is preliminary data.</text>
</comment>
<dbReference type="EMBL" id="JBIRGQ010000007">
    <property type="protein sequence ID" value="MFH8550071.1"/>
    <property type="molecule type" value="Genomic_DNA"/>
</dbReference>
<evidence type="ECO:0000259" key="1">
    <source>
        <dbReference type="Pfam" id="PF04149"/>
    </source>
</evidence>
<proteinExistence type="predicted"/>
<evidence type="ECO:0000313" key="2">
    <source>
        <dbReference type="EMBL" id="MFH8550071.1"/>
    </source>
</evidence>
<gene>
    <name evidence="2" type="ORF">ACH4F9_34210</name>
</gene>
<accession>A0ABW7QYK4</accession>
<dbReference type="InterPro" id="IPR007278">
    <property type="entry name" value="DUF397"/>
</dbReference>
<reference evidence="2 3" key="1">
    <citation type="submission" date="2024-10" db="EMBL/GenBank/DDBJ databases">
        <title>The Natural Products Discovery Center: Release of the First 8490 Sequenced Strains for Exploring Actinobacteria Biosynthetic Diversity.</title>
        <authorList>
            <person name="Kalkreuter E."/>
            <person name="Kautsar S.A."/>
            <person name="Yang D."/>
            <person name="Bader C.D."/>
            <person name="Teijaro C.N."/>
            <person name="Fluegel L."/>
            <person name="Davis C.M."/>
            <person name="Simpson J.R."/>
            <person name="Lauterbach L."/>
            <person name="Steele A.D."/>
            <person name="Gui C."/>
            <person name="Meng S."/>
            <person name="Li G."/>
            <person name="Viehrig K."/>
            <person name="Ye F."/>
            <person name="Su P."/>
            <person name="Kiefer A.F."/>
            <person name="Nichols A."/>
            <person name="Cepeda A.J."/>
            <person name="Yan W."/>
            <person name="Fan B."/>
            <person name="Jiang Y."/>
            <person name="Adhikari A."/>
            <person name="Zheng C.-J."/>
            <person name="Schuster L."/>
            <person name="Cowan T.M."/>
            <person name="Smanski M.J."/>
            <person name="Chevrette M.G."/>
            <person name="De Carvalho L.P.S."/>
            <person name="Shen B."/>
        </authorList>
    </citation>
    <scope>NUCLEOTIDE SEQUENCE [LARGE SCALE GENOMIC DNA]</scope>
    <source>
        <strain evidence="2 3">NPDC017990</strain>
    </source>
</reference>
<dbReference type="RefSeq" id="WP_397716414.1">
    <property type="nucleotide sequence ID" value="NZ_JBIRGN010000007.1"/>
</dbReference>
<organism evidence="2 3">
    <name type="scientific">Streptomyces longisporoflavus</name>
    <dbReference type="NCBI Taxonomy" id="28044"/>
    <lineage>
        <taxon>Bacteria</taxon>
        <taxon>Bacillati</taxon>
        <taxon>Actinomycetota</taxon>
        <taxon>Actinomycetes</taxon>
        <taxon>Kitasatosporales</taxon>
        <taxon>Streptomycetaceae</taxon>
        <taxon>Streptomyces</taxon>
    </lineage>
</organism>
<feature type="domain" description="DUF397" evidence="1">
    <location>
        <begin position="8"/>
        <end position="60"/>
    </location>
</feature>
<sequence>MNPEIVTEFRKSSYSDQQGDCLEMARTRIGGSAIRDSKNPSGPALTFAPAAWAGFVAEIKVTGDA</sequence>